<gene>
    <name evidence="2" type="ORF">PgNI_02573</name>
</gene>
<name>A0A6P8BM57_PYRGI</name>
<keyword evidence="1" id="KW-1185">Reference proteome</keyword>
<sequence length="31" mass="3375">MLAQSTESSDYLLCSSTGWVCLTSPLPLSHF</sequence>
<dbReference type="GeneID" id="41957546"/>
<evidence type="ECO:0000313" key="1">
    <source>
        <dbReference type="Proteomes" id="UP000515153"/>
    </source>
</evidence>
<reference evidence="2" key="2">
    <citation type="submission" date="2019-10" db="EMBL/GenBank/DDBJ databases">
        <authorList>
            <consortium name="NCBI Genome Project"/>
        </authorList>
    </citation>
    <scope>NUCLEOTIDE SEQUENCE</scope>
    <source>
        <strain evidence="2">NI907</strain>
    </source>
</reference>
<reference evidence="2" key="1">
    <citation type="journal article" date="2019" name="Mol. Biol. Evol.">
        <title>Blast fungal genomes show frequent chromosomal changes, gene gains and losses, and effector gene turnover.</title>
        <authorList>
            <person name="Gomez Luciano L.B."/>
            <person name="Jason Tsai I."/>
            <person name="Chuma I."/>
            <person name="Tosa Y."/>
            <person name="Chen Y.H."/>
            <person name="Li J.Y."/>
            <person name="Li M.Y."/>
            <person name="Jade Lu M.Y."/>
            <person name="Nakayashiki H."/>
            <person name="Li W.H."/>
        </authorList>
    </citation>
    <scope>NUCLEOTIDE SEQUENCE</scope>
    <source>
        <strain evidence="2">NI907</strain>
    </source>
</reference>
<accession>A0A6P8BM57</accession>
<dbReference type="RefSeq" id="XP_030988393.1">
    <property type="nucleotide sequence ID" value="XM_031122635.1"/>
</dbReference>
<protein>
    <submittedName>
        <fullName evidence="2">Uncharacterized protein</fullName>
    </submittedName>
</protein>
<proteinExistence type="predicted"/>
<organism evidence="1 2">
    <name type="scientific">Pyricularia grisea</name>
    <name type="common">Crabgrass-specific blast fungus</name>
    <name type="synonym">Magnaporthe grisea</name>
    <dbReference type="NCBI Taxonomy" id="148305"/>
    <lineage>
        <taxon>Eukaryota</taxon>
        <taxon>Fungi</taxon>
        <taxon>Dikarya</taxon>
        <taxon>Ascomycota</taxon>
        <taxon>Pezizomycotina</taxon>
        <taxon>Sordariomycetes</taxon>
        <taxon>Sordariomycetidae</taxon>
        <taxon>Magnaporthales</taxon>
        <taxon>Pyriculariaceae</taxon>
        <taxon>Pyricularia</taxon>
    </lineage>
</organism>
<dbReference type="AlphaFoldDB" id="A0A6P8BM57"/>
<evidence type="ECO:0000313" key="2">
    <source>
        <dbReference type="RefSeq" id="XP_030988393.1"/>
    </source>
</evidence>
<reference evidence="2" key="3">
    <citation type="submission" date="2025-08" db="UniProtKB">
        <authorList>
            <consortium name="RefSeq"/>
        </authorList>
    </citation>
    <scope>IDENTIFICATION</scope>
    <source>
        <strain evidence="2">NI907</strain>
    </source>
</reference>
<dbReference type="KEGG" id="pgri:PgNI_02573"/>
<dbReference type="Proteomes" id="UP000515153">
    <property type="component" value="Unplaced"/>
</dbReference>